<dbReference type="RefSeq" id="WP_150657320.1">
    <property type="nucleotide sequence ID" value="NZ_CABVJH010000006.1"/>
</dbReference>
<protein>
    <submittedName>
        <fullName evidence="1">Uncharacterized protein</fullName>
    </submittedName>
</protein>
<evidence type="ECO:0000313" key="1">
    <source>
        <dbReference type="EMBL" id="VVQ33630.1"/>
    </source>
</evidence>
<proteinExistence type="predicted"/>
<reference evidence="1 2" key="1">
    <citation type="submission" date="2019-09" db="EMBL/GenBank/DDBJ databases">
        <authorList>
            <person name="Chandra G."/>
            <person name="Truman W A."/>
        </authorList>
    </citation>
    <scope>NUCLEOTIDE SEQUENCE [LARGE SCALE GENOMIC DNA]</scope>
    <source>
        <strain evidence="1">PS943</strain>
    </source>
</reference>
<dbReference type="Proteomes" id="UP000325645">
    <property type="component" value="Unassembled WGS sequence"/>
</dbReference>
<gene>
    <name evidence="1" type="ORF">PS943_03403</name>
</gene>
<organism evidence="1 2">
    <name type="scientific">Pseudomonas fluorescens</name>
    <dbReference type="NCBI Taxonomy" id="294"/>
    <lineage>
        <taxon>Bacteria</taxon>
        <taxon>Pseudomonadati</taxon>
        <taxon>Pseudomonadota</taxon>
        <taxon>Gammaproteobacteria</taxon>
        <taxon>Pseudomonadales</taxon>
        <taxon>Pseudomonadaceae</taxon>
        <taxon>Pseudomonas</taxon>
    </lineage>
</organism>
<dbReference type="AlphaFoldDB" id="A0A5E7WFL4"/>
<dbReference type="EMBL" id="CABVJH010000006">
    <property type="protein sequence ID" value="VVQ33630.1"/>
    <property type="molecule type" value="Genomic_DNA"/>
</dbReference>
<accession>A0A5E7WFL4</accession>
<name>A0A5E7WFL4_PSEFL</name>
<sequence>MILRLTAPQSDKSLVERLQHAGIYAEALTGWSIRGQTDSALLLEFANIDSQDVAEQLGKHILALM</sequence>
<evidence type="ECO:0000313" key="2">
    <source>
        <dbReference type="Proteomes" id="UP000325645"/>
    </source>
</evidence>